<dbReference type="Pfam" id="PF04339">
    <property type="entry name" value="FemAB_like"/>
    <property type="match status" value="1"/>
</dbReference>
<dbReference type="PANTHER" id="PTHR47017">
    <property type="entry name" value="ACYL-COA"/>
    <property type="match status" value="1"/>
</dbReference>
<dbReference type="InterPro" id="IPR007434">
    <property type="entry name" value="FemAB-like"/>
</dbReference>
<dbReference type="SUPFAM" id="SSF55729">
    <property type="entry name" value="Acyl-CoA N-acyltransferases (Nat)"/>
    <property type="match status" value="1"/>
</dbReference>
<organism evidence="1 2">
    <name type="scientific">Limnobacter litoralis</name>
    <dbReference type="NCBI Taxonomy" id="481366"/>
    <lineage>
        <taxon>Bacteria</taxon>
        <taxon>Pseudomonadati</taxon>
        <taxon>Pseudomonadota</taxon>
        <taxon>Betaproteobacteria</taxon>
        <taxon>Burkholderiales</taxon>
        <taxon>Burkholderiaceae</taxon>
        <taxon>Limnobacter</taxon>
    </lineage>
</organism>
<name>A0ABQ5YP62_9BURK</name>
<evidence type="ECO:0000313" key="1">
    <source>
        <dbReference type="EMBL" id="GLR26378.1"/>
    </source>
</evidence>
<dbReference type="Gene3D" id="3.40.630.30">
    <property type="match status" value="1"/>
</dbReference>
<keyword evidence="2" id="KW-1185">Reference proteome</keyword>
<protein>
    <recommendedName>
        <fullName evidence="3">GNAT family N-acetyltransferase</fullName>
    </recommendedName>
</protein>
<gene>
    <name evidence="1" type="ORF">GCM10007875_14680</name>
</gene>
<dbReference type="EMBL" id="BSOJ01000015">
    <property type="protein sequence ID" value="GLR26378.1"/>
    <property type="molecule type" value="Genomic_DNA"/>
</dbReference>
<evidence type="ECO:0008006" key="3">
    <source>
        <dbReference type="Google" id="ProtNLM"/>
    </source>
</evidence>
<comment type="caution">
    <text evidence="1">The sequence shown here is derived from an EMBL/GenBank/DDBJ whole genome shotgun (WGS) entry which is preliminary data.</text>
</comment>
<dbReference type="PANTHER" id="PTHR47017:SF1">
    <property type="entry name" value="ACYL-COA"/>
    <property type="match status" value="1"/>
</dbReference>
<proteinExistence type="predicted"/>
<reference evidence="2" key="1">
    <citation type="journal article" date="2019" name="Int. J. Syst. Evol. Microbiol.">
        <title>The Global Catalogue of Microorganisms (GCM) 10K type strain sequencing project: providing services to taxonomists for standard genome sequencing and annotation.</title>
        <authorList>
            <consortium name="The Broad Institute Genomics Platform"/>
            <consortium name="The Broad Institute Genome Sequencing Center for Infectious Disease"/>
            <person name="Wu L."/>
            <person name="Ma J."/>
        </authorList>
    </citation>
    <scope>NUCLEOTIDE SEQUENCE [LARGE SCALE GENOMIC DNA]</scope>
    <source>
        <strain evidence="2">NBRC 105857</strain>
    </source>
</reference>
<accession>A0ABQ5YP62</accession>
<dbReference type="InterPro" id="IPR016181">
    <property type="entry name" value="Acyl_CoA_acyltransferase"/>
</dbReference>
<sequence>MNYRMQLCQSIGGIAQDDWNSLLLASGQNTLHPALRHEYLHALETSGSATEDTGWAPLHIRIDDEHGKLVAAMPLYLKSHSYGEYVFDWSWAQAYERHGMPYYPKLLSAVPFTPVLGPKLLYAEPNAGKALLEGFSQLARKASESSQFLGVQVSTAHCLFLTRRDEADLLGVHSGLNFMPRHVVQFHWENRHPETTRTFESFEHWLESLQQKKRKNIRAERRKAHLDGIQINRYCGNDIAAEDLAYFYRCYVQTYAEHHSTPYLTLAFFENLLQNMGEQVMLVIARLDGKPVASSFFLFNEDRLYGRYWGASQRIDCMHFELCYYQAIEFAIERGIHWFEGGAQGEHKMARGLNPVTMHSAHWVANPDFEQAISRFLDRERNGLRAYEGELSEHTAYKKQVALE</sequence>
<dbReference type="Proteomes" id="UP001156664">
    <property type="component" value="Unassembled WGS sequence"/>
</dbReference>
<evidence type="ECO:0000313" key="2">
    <source>
        <dbReference type="Proteomes" id="UP001156664"/>
    </source>
</evidence>